<evidence type="ECO:0000313" key="1">
    <source>
        <dbReference type="EMBL" id="KAF7353474.1"/>
    </source>
</evidence>
<proteinExistence type="predicted"/>
<organism evidence="1 2">
    <name type="scientific">Mycena sanguinolenta</name>
    <dbReference type="NCBI Taxonomy" id="230812"/>
    <lineage>
        <taxon>Eukaryota</taxon>
        <taxon>Fungi</taxon>
        <taxon>Dikarya</taxon>
        <taxon>Basidiomycota</taxon>
        <taxon>Agaricomycotina</taxon>
        <taxon>Agaricomycetes</taxon>
        <taxon>Agaricomycetidae</taxon>
        <taxon>Agaricales</taxon>
        <taxon>Marasmiineae</taxon>
        <taxon>Mycenaceae</taxon>
        <taxon>Mycena</taxon>
    </lineage>
</organism>
<dbReference type="AlphaFoldDB" id="A0A8H6Y6S0"/>
<dbReference type="EMBL" id="JACAZH010000012">
    <property type="protein sequence ID" value="KAF7353474.1"/>
    <property type="molecule type" value="Genomic_DNA"/>
</dbReference>
<dbReference type="OrthoDB" id="3047702at2759"/>
<accession>A0A8H6Y6S0</accession>
<dbReference type="SUPFAM" id="SSF81383">
    <property type="entry name" value="F-box domain"/>
    <property type="match status" value="1"/>
</dbReference>
<dbReference type="Gene3D" id="1.20.1280.50">
    <property type="match status" value="1"/>
</dbReference>
<dbReference type="InterPro" id="IPR036047">
    <property type="entry name" value="F-box-like_dom_sf"/>
</dbReference>
<evidence type="ECO:0008006" key="3">
    <source>
        <dbReference type="Google" id="ProtNLM"/>
    </source>
</evidence>
<dbReference type="Proteomes" id="UP000623467">
    <property type="component" value="Unassembled WGS sequence"/>
</dbReference>
<gene>
    <name evidence="1" type="ORF">MSAN_01536900</name>
</gene>
<reference evidence="1" key="1">
    <citation type="submission" date="2020-05" db="EMBL/GenBank/DDBJ databases">
        <title>Mycena genomes resolve the evolution of fungal bioluminescence.</title>
        <authorList>
            <person name="Tsai I.J."/>
        </authorList>
    </citation>
    <scope>NUCLEOTIDE SEQUENCE</scope>
    <source>
        <strain evidence="1">160909Yilan</strain>
    </source>
</reference>
<comment type="caution">
    <text evidence="1">The sequence shown here is derived from an EMBL/GenBank/DDBJ whole genome shotgun (WGS) entry which is preliminary data.</text>
</comment>
<name>A0A8H6Y6S0_9AGAR</name>
<keyword evidence="2" id="KW-1185">Reference proteome</keyword>
<protein>
    <recommendedName>
        <fullName evidence="3">F-box domain-containing protein</fullName>
    </recommendedName>
</protein>
<sequence>MALLLSNMAPDVIFSIFAFCDISSVISASETCRYLHNLAFDKSVWLGLLDNLRRRSILDRTVNLETLSVAEMIGIVRRLITGPQTWSSGELDRDPVAEISKTITLHPEGDPGNFRWGSVELLPSGSYVLFKNQDTLECWSVAHDRLVWRHTSCLEHSVVVDFTAEEIDSESAIVMLCLHANSMHFIEIVSVNLRTGTHTLLLAARAPKSQSMHPFFQPVICGALAAVRFDSVYLLIMNWRAKSNVLVHTHVSESLFGLIPRHIIVLTAQHKLHLISNDAIGTYFSPTVSLEKSVTFFAVLLEKIPKVHTFHAMNTEQSFRNMSIHASPICDADYRVWLRGWNNAAYTTGLLSYQLSIPTNGEPQWHLRKAGMTGAQLATYSGHVLHYQVSRRGWTVVSPGPSPANPRLLLFRDMDLVDLAAYSGALTCSAVDSPIVILYYQ</sequence>
<evidence type="ECO:0000313" key="2">
    <source>
        <dbReference type="Proteomes" id="UP000623467"/>
    </source>
</evidence>